<reference evidence="2 3" key="1">
    <citation type="submission" date="2012-05" db="EMBL/GenBank/DDBJ databases">
        <title>Recombination and specialization in a pathogen metapopulation.</title>
        <authorList>
            <person name="Gardiner A."/>
            <person name="Kemen E."/>
            <person name="Schultz-Larsen T."/>
            <person name="MacLean D."/>
            <person name="Van Oosterhout C."/>
            <person name="Jones J.D.G."/>
        </authorList>
    </citation>
    <scope>NUCLEOTIDE SEQUENCE [LARGE SCALE GENOMIC DNA]</scope>
    <source>
        <strain evidence="2 3">Ac Nc2</strain>
    </source>
</reference>
<proteinExistence type="predicted"/>
<evidence type="ECO:0000259" key="1">
    <source>
        <dbReference type="Pfam" id="PF25597"/>
    </source>
</evidence>
<name>A0A024FTJ7_9STRA</name>
<evidence type="ECO:0000313" key="2">
    <source>
        <dbReference type="EMBL" id="CCI10252.1"/>
    </source>
</evidence>
<sequence>MGQRSKQMYFLGYSDTSKGYRVWDLVREQLIITRSVTLDERPPIWYKHVVVSSESFAQCKHFHDESDEVNVGVTTSNNHKDAEDMDVDATADMVRADKTWLWMRLEISISYTPYKWFRLWGGGAQIYNQSAQPIQ</sequence>
<comment type="caution">
    <text evidence="2">The sequence shown here is derived from an EMBL/GenBank/DDBJ whole genome shotgun (WGS) entry which is preliminary data.</text>
</comment>
<dbReference type="InParanoid" id="A0A024FTJ7"/>
<gene>
    <name evidence="2" type="ORF">BN9_082710</name>
</gene>
<accession>A0A024FTJ7</accession>
<keyword evidence="3" id="KW-1185">Reference proteome</keyword>
<dbReference type="Proteomes" id="UP000053237">
    <property type="component" value="Unassembled WGS sequence"/>
</dbReference>
<dbReference type="OrthoDB" id="96667at2759"/>
<dbReference type="InterPro" id="IPR057670">
    <property type="entry name" value="SH3_retrovirus"/>
</dbReference>
<dbReference type="EMBL" id="CAIX01000160">
    <property type="protein sequence ID" value="CCI10252.1"/>
    <property type="molecule type" value="Genomic_DNA"/>
</dbReference>
<protein>
    <recommendedName>
        <fullName evidence="1">Retroviral polymerase SH3-like domain-containing protein</fullName>
    </recommendedName>
</protein>
<organism evidence="2 3">
    <name type="scientific">Albugo candida</name>
    <dbReference type="NCBI Taxonomy" id="65357"/>
    <lineage>
        <taxon>Eukaryota</taxon>
        <taxon>Sar</taxon>
        <taxon>Stramenopiles</taxon>
        <taxon>Oomycota</taxon>
        <taxon>Peronosporomycetes</taxon>
        <taxon>Albuginales</taxon>
        <taxon>Albuginaceae</taxon>
        <taxon>Albugo</taxon>
    </lineage>
</organism>
<evidence type="ECO:0000313" key="3">
    <source>
        <dbReference type="Proteomes" id="UP000053237"/>
    </source>
</evidence>
<dbReference type="Pfam" id="PF25597">
    <property type="entry name" value="SH3_retrovirus"/>
    <property type="match status" value="1"/>
</dbReference>
<dbReference type="AlphaFoldDB" id="A0A024FTJ7"/>
<feature type="domain" description="Retroviral polymerase SH3-like" evidence="1">
    <location>
        <begin position="3"/>
        <end position="41"/>
    </location>
</feature>